<evidence type="ECO:0000313" key="7">
    <source>
        <dbReference type="EMBL" id="APH71634.1"/>
    </source>
</evidence>
<sequence length="239" mass="25861">MAELALDVRALNAGYGRVPVLHGISFAIAKGENVGLIGPNGHGKSTLFRTLSGLLRAWSGTVTFLGEDITNRPAAEIVERGLIHVPQGNTLFPDLTVQENLSLGAFAKGPRAERRRSIERVFALFPRLAERRGQRCRTLSGGERQMVAIGCGLMGLPNLLILDEPTLGLSPKLKTDLRDAVAEIIRSGVQTIIVEQDPEFLQTLATRILLVSEGVVHTEISGAGGLEHKRIVEMYFGHA</sequence>
<dbReference type="PANTHER" id="PTHR43820:SF4">
    <property type="entry name" value="HIGH-AFFINITY BRANCHED-CHAIN AMINO ACID TRANSPORT ATP-BINDING PROTEIN LIVF"/>
    <property type="match status" value="1"/>
</dbReference>
<evidence type="ECO:0000313" key="8">
    <source>
        <dbReference type="Proteomes" id="UP000182840"/>
    </source>
</evidence>
<dbReference type="AlphaFoldDB" id="A0A1L3SQF8"/>
<dbReference type="InterPro" id="IPR052156">
    <property type="entry name" value="BCAA_Transport_ATP-bd_LivF"/>
</dbReference>
<dbReference type="CDD" id="cd03224">
    <property type="entry name" value="ABC_TM1139_LivF_branched"/>
    <property type="match status" value="1"/>
</dbReference>
<keyword evidence="4 7" id="KW-0067">ATP-binding</keyword>
<evidence type="ECO:0000256" key="5">
    <source>
        <dbReference type="ARBA" id="ARBA00022970"/>
    </source>
</evidence>
<name>A0A1L3SQF8_9HYPH</name>
<dbReference type="KEGG" id="meso:BSQ44_09840"/>
<dbReference type="PANTHER" id="PTHR43820">
    <property type="entry name" value="HIGH-AFFINITY BRANCHED-CHAIN AMINO ACID TRANSPORT ATP-BINDING PROTEIN LIVF"/>
    <property type="match status" value="1"/>
</dbReference>
<evidence type="ECO:0000259" key="6">
    <source>
        <dbReference type="PROSITE" id="PS50893"/>
    </source>
</evidence>
<protein>
    <submittedName>
        <fullName evidence="7">ABC transporter ATP-binding protein</fullName>
    </submittedName>
</protein>
<dbReference type="InterPro" id="IPR017871">
    <property type="entry name" value="ABC_transporter-like_CS"/>
</dbReference>
<keyword evidence="3" id="KW-0547">Nucleotide-binding</keyword>
<organism evidence="7 8">
    <name type="scientific">Aquibium oceanicum</name>
    <dbReference type="NCBI Taxonomy" id="1670800"/>
    <lineage>
        <taxon>Bacteria</taxon>
        <taxon>Pseudomonadati</taxon>
        <taxon>Pseudomonadota</taxon>
        <taxon>Alphaproteobacteria</taxon>
        <taxon>Hyphomicrobiales</taxon>
        <taxon>Phyllobacteriaceae</taxon>
        <taxon>Aquibium</taxon>
    </lineage>
</organism>
<dbReference type="GO" id="GO:0005524">
    <property type="term" value="F:ATP binding"/>
    <property type="evidence" value="ECO:0007669"/>
    <property type="project" value="UniProtKB-KW"/>
</dbReference>
<gene>
    <name evidence="7" type="ORF">BSQ44_09840</name>
</gene>
<accession>A0A1L3SQF8</accession>
<feature type="domain" description="ABC transporter" evidence="6">
    <location>
        <begin position="6"/>
        <end position="238"/>
    </location>
</feature>
<dbReference type="InterPro" id="IPR003593">
    <property type="entry name" value="AAA+_ATPase"/>
</dbReference>
<dbReference type="PROSITE" id="PS50893">
    <property type="entry name" value="ABC_TRANSPORTER_2"/>
    <property type="match status" value="1"/>
</dbReference>
<dbReference type="SUPFAM" id="SSF52540">
    <property type="entry name" value="P-loop containing nucleoside triphosphate hydrolases"/>
    <property type="match status" value="1"/>
</dbReference>
<reference evidence="8" key="1">
    <citation type="submission" date="2016-11" db="EMBL/GenBank/DDBJ databases">
        <title>Mesorhizobium oceanicum sp. nov., isolated from deep seawater in South China Sea.</title>
        <authorList>
            <person name="Fu G.-Y."/>
        </authorList>
    </citation>
    <scope>NUCLEOTIDE SEQUENCE [LARGE SCALE GENOMIC DNA]</scope>
    <source>
        <strain evidence="8">B7</strain>
    </source>
</reference>
<evidence type="ECO:0000256" key="2">
    <source>
        <dbReference type="ARBA" id="ARBA00022448"/>
    </source>
</evidence>
<dbReference type="InterPro" id="IPR003439">
    <property type="entry name" value="ABC_transporter-like_ATP-bd"/>
</dbReference>
<dbReference type="GO" id="GO:0015807">
    <property type="term" value="P:L-amino acid transport"/>
    <property type="evidence" value="ECO:0007669"/>
    <property type="project" value="TreeGrafter"/>
</dbReference>
<keyword evidence="5" id="KW-0029">Amino-acid transport</keyword>
<dbReference type="STRING" id="1670800.BSQ44_09840"/>
<dbReference type="GO" id="GO:0015658">
    <property type="term" value="F:branched-chain amino acid transmembrane transporter activity"/>
    <property type="evidence" value="ECO:0007669"/>
    <property type="project" value="TreeGrafter"/>
</dbReference>
<dbReference type="PROSITE" id="PS00211">
    <property type="entry name" value="ABC_TRANSPORTER_1"/>
    <property type="match status" value="1"/>
</dbReference>
<proteinExistence type="inferred from homology"/>
<dbReference type="Pfam" id="PF00005">
    <property type="entry name" value="ABC_tran"/>
    <property type="match status" value="1"/>
</dbReference>
<comment type="similarity">
    <text evidence="1">Belongs to the ABC transporter superfamily.</text>
</comment>
<dbReference type="OrthoDB" id="9806149at2"/>
<dbReference type="RefSeq" id="WP_072603508.1">
    <property type="nucleotide sequence ID" value="NZ_CP018171.1"/>
</dbReference>
<dbReference type="EMBL" id="CP018171">
    <property type="protein sequence ID" value="APH71634.1"/>
    <property type="molecule type" value="Genomic_DNA"/>
</dbReference>
<evidence type="ECO:0000256" key="1">
    <source>
        <dbReference type="ARBA" id="ARBA00005417"/>
    </source>
</evidence>
<evidence type="ECO:0000256" key="4">
    <source>
        <dbReference type="ARBA" id="ARBA00022840"/>
    </source>
</evidence>
<dbReference type="GO" id="GO:0016887">
    <property type="term" value="F:ATP hydrolysis activity"/>
    <property type="evidence" value="ECO:0007669"/>
    <property type="project" value="InterPro"/>
</dbReference>
<evidence type="ECO:0000256" key="3">
    <source>
        <dbReference type="ARBA" id="ARBA00022741"/>
    </source>
</evidence>
<keyword evidence="2" id="KW-0813">Transport</keyword>
<dbReference type="SMART" id="SM00382">
    <property type="entry name" value="AAA"/>
    <property type="match status" value="1"/>
</dbReference>
<dbReference type="InterPro" id="IPR027417">
    <property type="entry name" value="P-loop_NTPase"/>
</dbReference>
<dbReference type="Proteomes" id="UP000182840">
    <property type="component" value="Chromosome"/>
</dbReference>
<dbReference type="Gene3D" id="3.40.50.300">
    <property type="entry name" value="P-loop containing nucleotide triphosphate hydrolases"/>
    <property type="match status" value="1"/>
</dbReference>
<keyword evidence="8" id="KW-1185">Reference proteome</keyword>